<dbReference type="SUPFAM" id="SSF49265">
    <property type="entry name" value="Fibronectin type III"/>
    <property type="match status" value="1"/>
</dbReference>
<name>A0AAV1NYF8_SCOSC</name>
<dbReference type="EMBL" id="CAWUFR010000071">
    <property type="protein sequence ID" value="CAK6964318.1"/>
    <property type="molecule type" value="Genomic_DNA"/>
</dbReference>
<reference evidence="5 6" key="1">
    <citation type="submission" date="2024-01" db="EMBL/GenBank/DDBJ databases">
        <authorList>
            <person name="Alioto T."/>
            <person name="Alioto T."/>
            <person name="Gomez Garrido J."/>
        </authorList>
    </citation>
    <scope>NUCLEOTIDE SEQUENCE [LARGE SCALE GENOMIC DNA]</scope>
</reference>
<proteinExistence type="predicted"/>
<keyword evidence="2" id="KW-1133">Transmembrane helix</keyword>
<dbReference type="Gene3D" id="2.60.40.10">
    <property type="entry name" value="Immunoglobulins"/>
    <property type="match status" value="1"/>
</dbReference>
<dbReference type="AlphaFoldDB" id="A0AAV1NYF8"/>
<organism evidence="5 6">
    <name type="scientific">Scomber scombrus</name>
    <name type="common">Atlantic mackerel</name>
    <name type="synonym">Scomber vernalis</name>
    <dbReference type="NCBI Taxonomy" id="13677"/>
    <lineage>
        <taxon>Eukaryota</taxon>
        <taxon>Metazoa</taxon>
        <taxon>Chordata</taxon>
        <taxon>Craniata</taxon>
        <taxon>Vertebrata</taxon>
        <taxon>Euteleostomi</taxon>
        <taxon>Actinopterygii</taxon>
        <taxon>Neopterygii</taxon>
        <taxon>Teleostei</taxon>
        <taxon>Neoteleostei</taxon>
        <taxon>Acanthomorphata</taxon>
        <taxon>Pelagiaria</taxon>
        <taxon>Scombriformes</taxon>
        <taxon>Scombridae</taxon>
        <taxon>Scomber</taxon>
    </lineage>
</organism>
<dbReference type="Proteomes" id="UP001314229">
    <property type="component" value="Unassembled WGS sequence"/>
</dbReference>
<feature type="chain" id="PRO_5043673654" evidence="3">
    <location>
        <begin position="23"/>
        <end position="597"/>
    </location>
</feature>
<protein>
    <submittedName>
        <fullName evidence="5">Interferon lambda receptor 1</fullName>
    </submittedName>
</protein>
<accession>A0AAV1NYF8</accession>
<keyword evidence="6" id="KW-1185">Reference proteome</keyword>
<evidence type="ECO:0000313" key="5">
    <source>
        <dbReference type="EMBL" id="CAK6964318.1"/>
    </source>
</evidence>
<feature type="transmembrane region" description="Helical" evidence="2">
    <location>
        <begin position="232"/>
        <end position="255"/>
    </location>
</feature>
<dbReference type="Pfam" id="PF01108">
    <property type="entry name" value="Tissue_fac"/>
    <property type="match status" value="1"/>
</dbReference>
<dbReference type="InterPro" id="IPR036116">
    <property type="entry name" value="FN3_sf"/>
</dbReference>
<evidence type="ECO:0000313" key="6">
    <source>
        <dbReference type="Proteomes" id="UP001314229"/>
    </source>
</evidence>
<keyword evidence="2" id="KW-0472">Membrane</keyword>
<evidence type="ECO:0000256" key="2">
    <source>
        <dbReference type="SAM" id="Phobius"/>
    </source>
</evidence>
<keyword evidence="2" id="KW-0812">Transmembrane</keyword>
<dbReference type="PANTHER" id="PTHR20859">
    <property type="entry name" value="INTERFERON/INTERLEUKIN RECEPTOR"/>
    <property type="match status" value="1"/>
</dbReference>
<dbReference type="PANTHER" id="PTHR20859:SF53">
    <property type="entry name" value="INTERLEUKIN-22 RECEPTOR SUBUNIT ALPHA-1"/>
    <property type="match status" value="1"/>
</dbReference>
<dbReference type="InterPro" id="IPR003961">
    <property type="entry name" value="FN3_dom"/>
</dbReference>
<evidence type="ECO:0000256" key="3">
    <source>
        <dbReference type="SAM" id="SignalP"/>
    </source>
</evidence>
<feature type="compositionally biased region" description="Acidic residues" evidence="1">
    <location>
        <begin position="570"/>
        <end position="579"/>
    </location>
</feature>
<feature type="region of interest" description="Disordered" evidence="1">
    <location>
        <begin position="375"/>
        <end position="400"/>
    </location>
</feature>
<sequence>MKMWSMNVIILLLFCYACLSTANEKVCFISKNFHNVLHWDPAKPAFTGEKILYSVQYLSYDKEQRSQIKRECQNITALSCDLTAETPSFHDVHYLARVFVNGRLHGRTKRFKPLAHTTFGPPILSTFTTVSSLHVRATLPLGPNGVSIEDIITHSKTGQTLIEYTLKITSPKWAIQDLESTSGQFVVNLKNNQTKFCGYVVYKPSSERGRPESQNASFCDTLKEDHERLLPWPLMSVALLLAVILISVVCSYIYVKRGKGRNMPQSLVTNFDNLPKVLRSPDRNLILSKPVVCTQSDQTVEVQAKPNVTQARFGGYSPQDIPHQLWQDSTGSSDGTGVHSPMSNQQDTSAHSSEIYSSVAVHVPAEDNEDLQQVNMEDRKSSDLPLSSNRDSWDKSETSPKLISHGAVPLPNLDACESDPLLLQTERDINGQLILPSFTFQLQSTTDGTESPTKPERKPLLSDLIVSENEGPSLASLQRLDSSEWSDSGCDDSSVNTPTQFYCNTYYFPNQPVVPDSLQRQPSTPCSDGIFESGYKQKWVPAIVLETTAKDNCEYSRINFSGICPKKEEEGEEDEDSASEEASGQIFLDDWVVQIQE</sequence>
<feature type="region of interest" description="Disordered" evidence="1">
    <location>
        <begin position="319"/>
        <end position="353"/>
    </location>
</feature>
<dbReference type="InterPro" id="IPR013783">
    <property type="entry name" value="Ig-like_fold"/>
</dbReference>
<keyword evidence="3" id="KW-0732">Signal</keyword>
<dbReference type="GO" id="GO:0005886">
    <property type="term" value="C:plasma membrane"/>
    <property type="evidence" value="ECO:0007669"/>
    <property type="project" value="TreeGrafter"/>
</dbReference>
<keyword evidence="5" id="KW-0675">Receptor</keyword>
<feature type="region of interest" description="Disordered" evidence="1">
    <location>
        <begin position="565"/>
        <end position="589"/>
    </location>
</feature>
<dbReference type="GO" id="GO:0004896">
    <property type="term" value="F:cytokine receptor activity"/>
    <property type="evidence" value="ECO:0007669"/>
    <property type="project" value="TreeGrafter"/>
</dbReference>
<feature type="domain" description="Fibronectin type-III" evidence="4">
    <location>
        <begin position="13"/>
        <end position="99"/>
    </location>
</feature>
<gene>
    <name evidence="5" type="ORF">FSCOSCO3_A012543</name>
</gene>
<feature type="compositionally biased region" description="Polar residues" evidence="1">
    <location>
        <begin position="326"/>
        <end position="353"/>
    </location>
</feature>
<evidence type="ECO:0000259" key="4">
    <source>
        <dbReference type="Pfam" id="PF01108"/>
    </source>
</evidence>
<dbReference type="InterPro" id="IPR050650">
    <property type="entry name" value="Type-II_Cytokine-TF_Rcpt"/>
</dbReference>
<evidence type="ECO:0000256" key="1">
    <source>
        <dbReference type="SAM" id="MobiDB-lite"/>
    </source>
</evidence>
<comment type="caution">
    <text evidence="5">The sequence shown here is derived from an EMBL/GenBank/DDBJ whole genome shotgun (WGS) entry which is preliminary data.</text>
</comment>
<feature type="signal peptide" evidence="3">
    <location>
        <begin position="1"/>
        <end position="22"/>
    </location>
</feature>